<gene>
    <name evidence="1" type="ORF">AVEN_134070_1</name>
</gene>
<accession>A0A4Y2Q099</accession>
<name>A0A4Y2Q099_ARAVE</name>
<keyword evidence="2" id="KW-1185">Reference proteome</keyword>
<evidence type="ECO:0000313" key="1">
    <source>
        <dbReference type="EMBL" id="GBN56742.1"/>
    </source>
</evidence>
<feature type="non-terminal residue" evidence="1">
    <location>
        <position position="61"/>
    </location>
</feature>
<dbReference type="EMBL" id="BGPR01218196">
    <property type="protein sequence ID" value="GBN56742.1"/>
    <property type="molecule type" value="Genomic_DNA"/>
</dbReference>
<protein>
    <submittedName>
        <fullName evidence="1">Uncharacterized protein</fullName>
    </submittedName>
</protein>
<reference evidence="1 2" key="1">
    <citation type="journal article" date="2019" name="Sci. Rep.">
        <title>Orb-weaving spider Araneus ventricosus genome elucidates the spidroin gene catalogue.</title>
        <authorList>
            <person name="Kono N."/>
            <person name="Nakamura H."/>
            <person name="Ohtoshi R."/>
            <person name="Moran D.A.P."/>
            <person name="Shinohara A."/>
            <person name="Yoshida Y."/>
            <person name="Fujiwara M."/>
            <person name="Mori M."/>
            <person name="Tomita M."/>
            <person name="Arakawa K."/>
        </authorList>
    </citation>
    <scope>NUCLEOTIDE SEQUENCE [LARGE SCALE GENOMIC DNA]</scope>
</reference>
<evidence type="ECO:0000313" key="2">
    <source>
        <dbReference type="Proteomes" id="UP000499080"/>
    </source>
</evidence>
<sequence length="61" mass="7078">MLRRRVVARHSTPRTFSELLIQEADTTHSRFGYHSFKRRIPLIQEADTTHSRGAQPAEETS</sequence>
<comment type="caution">
    <text evidence="1">The sequence shown here is derived from an EMBL/GenBank/DDBJ whole genome shotgun (WGS) entry which is preliminary data.</text>
</comment>
<dbReference type="Proteomes" id="UP000499080">
    <property type="component" value="Unassembled WGS sequence"/>
</dbReference>
<dbReference type="AlphaFoldDB" id="A0A4Y2Q099"/>
<proteinExistence type="predicted"/>
<organism evidence="1 2">
    <name type="scientific">Araneus ventricosus</name>
    <name type="common">Orbweaver spider</name>
    <name type="synonym">Epeira ventricosa</name>
    <dbReference type="NCBI Taxonomy" id="182803"/>
    <lineage>
        <taxon>Eukaryota</taxon>
        <taxon>Metazoa</taxon>
        <taxon>Ecdysozoa</taxon>
        <taxon>Arthropoda</taxon>
        <taxon>Chelicerata</taxon>
        <taxon>Arachnida</taxon>
        <taxon>Araneae</taxon>
        <taxon>Araneomorphae</taxon>
        <taxon>Entelegynae</taxon>
        <taxon>Araneoidea</taxon>
        <taxon>Araneidae</taxon>
        <taxon>Araneus</taxon>
    </lineage>
</organism>